<proteinExistence type="predicted"/>
<evidence type="ECO:0000256" key="1">
    <source>
        <dbReference type="ARBA" id="ARBA00022737"/>
    </source>
</evidence>
<dbReference type="PANTHER" id="PTHR23050">
    <property type="entry name" value="CALCIUM BINDING PROTEIN"/>
    <property type="match status" value="1"/>
</dbReference>
<organism evidence="4 5">
    <name type="scientific">Schistosoma margrebowiei</name>
    <dbReference type="NCBI Taxonomy" id="48269"/>
    <lineage>
        <taxon>Eukaryota</taxon>
        <taxon>Metazoa</taxon>
        <taxon>Spiralia</taxon>
        <taxon>Lophotrochozoa</taxon>
        <taxon>Platyhelminthes</taxon>
        <taxon>Trematoda</taxon>
        <taxon>Digenea</taxon>
        <taxon>Strigeidida</taxon>
        <taxon>Schistosomatoidea</taxon>
        <taxon>Schistosomatidae</taxon>
        <taxon>Schistosoma</taxon>
    </lineage>
</organism>
<dbReference type="SMART" id="SM00054">
    <property type="entry name" value="EFh"/>
    <property type="match status" value="4"/>
</dbReference>
<evidence type="ECO:0000313" key="6">
    <source>
        <dbReference type="WBParaSite" id="SMRG1_12200.2"/>
    </source>
</evidence>
<dbReference type="SUPFAM" id="SSF47473">
    <property type="entry name" value="EF-hand"/>
    <property type="match status" value="1"/>
</dbReference>
<dbReference type="PROSITE" id="PS00018">
    <property type="entry name" value="EF_HAND_1"/>
    <property type="match status" value="4"/>
</dbReference>
<feature type="domain" description="EF-hand" evidence="3">
    <location>
        <begin position="79"/>
        <end position="114"/>
    </location>
</feature>
<keyword evidence="2" id="KW-0106">Calcium</keyword>
<feature type="domain" description="EF-hand" evidence="3">
    <location>
        <begin position="8"/>
        <end position="43"/>
    </location>
</feature>
<evidence type="ECO:0000259" key="3">
    <source>
        <dbReference type="PROSITE" id="PS50222"/>
    </source>
</evidence>
<dbReference type="InterPro" id="IPR002048">
    <property type="entry name" value="EF_hand_dom"/>
</dbReference>
<evidence type="ECO:0000313" key="5">
    <source>
        <dbReference type="Proteomes" id="UP000277204"/>
    </source>
</evidence>
<dbReference type="InterPro" id="IPR018247">
    <property type="entry name" value="EF_Hand_1_Ca_BS"/>
</dbReference>
<dbReference type="AlphaFoldDB" id="A0A183LMU7"/>
<dbReference type="CDD" id="cd00051">
    <property type="entry name" value="EFh"/>
    <property type="match status" value="1"/>
</dbReference>
<gene>
    <name evidence="4" type="ORF">SMRZ_LOCUS5122</name>
</gene>
<dbReference type="WBParaSite" id="SMRG1_12200.2">
    <property type="protein sequence ID" value="SMRG1_12200.2"/>
    <property type="gene ID" value="SMRG1_12200"/>
</dbReference>
<evidence type="ECO:0000256" key="2">
    <source>
        <dbReference type="ARBA" id="ARBA00022837"/>
    </source>
</evidence>
<name>A0A183LMU7_9TREM</name>
<evidence type="ECO:0000313" key="4">
    <source>
        <dbReference type="EMBL" id="VDO64619.1"/>
    </source>
</evidence>
<reference evidence="6" key="2">
    <citation type="submission" date="2023-11" db="UniProtKB">
        <authorList>
            <consortium name="WormBaseParasite"/>
        </authorList>
    </citation>
    <scope>IDENTIFICATION</scope>
</reference>
<sequence length="157" mass="18206">MALKLNTMDRRALIEKFHQMDKNCDGVLTPSEIRLCVQRSGLPPSKVDEFLRLFDLSGDNMITLQEYICALGLQPPPPKDINQWKMAFNSIDKDKSGYLSSDEIRTLLHECGYNRYTQDEIDKWIETVDKNKDGKISFDEFVIFLNNKIDDHIVAYN</sequence>
<dbReference type="GO" id="GO:0005509">
    <property type="term" value="F:calcium ion binding"/>
    <property type="evidence" value="ECO:0007669"/>
    <property type="project" value="InterPro"/>
</dbReference>
<keyword evidence="5" id="KW-1185">Reference proteome</keyword>
<feature type="domain" description="EF-hand" evidence="3">
    <location>
        <begin position="116"/>
        <end position="151"/>
    </location>
</feature>
<accession>A0A183LMU7</accession>
<dbReference type="Proteomes" id="UP000277204">
    <property type="component" value="Unassembled WGS sequence"/>
</dbReference>
<protein>
    <submittedName>
        <fullName evidence="6">16 kDa calcium-binding protein</fullName>
    </submittedName>
</protein>
<dbReference type="Proteomes" id="UP000050790">
    <property type="component" value="Unassembled WGS sequence"/>
</dbReference>
<dbReference type="InterPro" id="IPR050145">
    <property type="entry name" value="Centrin_CML-like"/>
</dbReference>
<dbReference type="EMBL" id="UZAI01001712">
    <property type="protein sequence ID" value="VDO64619.1"/>
    <property type="molecule type" value="Genomic_DNA"/>
</dbReference>
<dbReference type="FunFam" id="1.10.238.10:FF:000003">
    <property type="entry name" value="Calmodulin A"/>
    <property type="match status" value="1"/>
</dbReference>
<dbReference type="STRING" id="48269.A0A183LMU7"/>
<dbReference type="Pfam" id="PF13499">
    <property type="entry name" value="EF-hand_7"/>
    <property type="match status" value="2"/>
</dbReference>
<reference evidence="4 5" key="1">
    <citation type="submission" date="2018-11" db="EMBL/GenBank/DDBJ databases">
        <authorList>
            <consortium name="Pathogen Informatics"/>
        </authorList>
    </citation>
    <scope>NUCLEOTIDE SEQUENCE [LARGE SCALE GENOMIC DNA]</scope>
    <source>
        <strain evidence="4 5">Zambia</strain>
    </source>
</reference>
<dbReference type="InterPro" id="IPR011992">
    <property type="entry name" value="EF-hand-dom_pair"/>
</dbReference>
<dbReference type="PROSITE" id="PS50222">
    <property type="entry name" value="EF_HAND_2"/>
    <property type="match status" value="3"/>
</dbReference>
<keyword evidence="1" id="KW-0677">Repeat</keyword>
<dbReference type="Gene3D" id="1.10.238.10">
    <property type="entry name" value="EF-hand"/>
    <property type="match status" value="2"/>
</dbReference>
<dbReference type="OrthoDB" id="26525at2759"/>